<feature type="signal peptide" evidence="5">
    <location>
        <begin position="1"/>
        <end position="21"/>
    </location>
</feature>
<comment type="similarity">
    <text evidence="2 4">Belongs to the bacterial solute-binding protein 3 family.</text>
</comment>
<evidence type="ECO:0000256" key="2">
    <source>
        <dbReference type="ARBA" id="ARBA00010333"/>
    </source>
</evidence>
<evidence type="ECO:0000256" key="5">
    <source>
        <dbReference type="SAM" id="SignalP"/>
    </source>
</evidence>
<dbReference type="RefSeq" id="WP_161707407.1">
    <property type="nucleotide sequence ID" value="NZ_JAABLQ010000001.1"/>
</dbReference>
<dbReference type="InterPro" id="IPR018313">
    <property type="entry name" value="SBP_3_CS"/>
</dbReference>
<dbReference type="PANTHER" id="PTHR35936:SF17">
    <property type="entry name" value="ARGININE-BINDING EXTRACELLULAR PROTEIN ARTP"/>
    <property type="match status" value="1"/>
</dbReference>
<keyword evidence="8" id="KW-1185">Reference proteome</keyword>
<organism evidence="7 8">
    <name type="scientific">Pannonibacter tanglangensis</name>
    <dbReference type="NCBI Taxonomy" id="2750084"/>
    <lineage>
        <taxon>Bacteria</taxon>
        <taxon>Pseudomonadati</taxon>
        <taxon>Pseudomonadota</taxon>
        <taxon>Alphaproteobacteria</taxon>
        <taxon>Hyphomicrobiales</taxon>
        <taxon>Stappiaceae</taxon>
        <taxon>Pannonibacter</taxon>
    </lineage>
</organism>
<dbReference type="Proteomes" id="UP000586722">
    <property type="component" value="Unassembled WGS sequence"/>
</dbReference>
<dbReference type="SMART" id="SM00062">
    <property type="entry name" value="PBPb"/>
    <property type="match status" value="1"/>
</dbReference>
<comment type="caution">
    <text evidence="7">The sequence shown here is derived from an EMBL/GenBank/DDBJ whole genome shotgun (WGS) entry which is preliminary data.</text>
</comment>
<dbReference type="SUPFAM" id="SSF53850">
    <property type="entry name" value="Periplasmic binding protein-like II"/>
    <property type="match status" value="1"/>
</dbReference>
<proteinExistence type="inferred from homology"/>
<dbReference type="Pfam" id="PF00497">
    <property type="entry name" value="SBP_bac_3"/>
    <property type="match status" value="1"/>
</dbReference>
<evidence type="ECO:0000259" key="6">
    <source>
        <dbReference type="SMART" id="SM00062"/>
    </source>
</evidence>
<accession>A0A7X5J6I5</accession>
<reference evidence="8" key="1">
    <citation type="submission" date="2020-01" db="EMBL/GenBank/DDBJ databases">
        <authorList>
            <person name="Fang Y."/>
            <person name="Sun R."/>
            <person name="Nie L."/>
            <person name="He J."/>
            <person name="Hao L."/>
            <person name="Wang L."/>
            <person name="Su S."/>
            <person name="Lv E."/>
            <person name="Zhang Z."/>
            <person name="Xie R."/>
            <person name="Liu H."/>
        </authorList>
    </citation>
    <scope>NUCLEOTIDE SEQUENCE [LARGE SCALE GENOMIC DNA]</scope>
    <source>
        <strain evidence="8">XCT-53</strain>
    </source>
</reference>
<evidence type="ECO:0000313" key="8">
    <source>
        <dbReference type="Proteomes" id="UP000586722"/>
    </source>
</evidence>
<protein>
    <submittedName>
        <fullName evidence="7">Transporter substrate-binding domain-containing protein</fullName>
    </submittedName>
</protein>
<dbReference type="EMBL" id="JAABLQ010000001">
    <property type="protein sequence ID" value="NBN76709.1"/>
    <property type="molecule type" value="Genomic_DNA"/>
</dbReference>
<dbReference type="AlphaFoldDB" id="A0A7X5J6I5"/>
<dbReference type="PANTHER" id="PTHR35936">
    <property type="entry name" value="MEMBRANE-BOUND LYTIC MUREIN TRANSGLYCOSYLASE F"/>
    <property type="match status" value="1"/>
</dbReference>
<evidence type="ECO:0000256" key="3">
    <source>
        <dbReference type="ARBA" id="ARBA00022729"/>
    </source>
</evidence>
<feature type="domain" description="Solute-binding protein family 3/N-terminal" evidence="6">
    <location>
        <begin position="24"/>
        <end position="251"/>
    </location>
</feature>
<evidence type="ECO:0000313" key="7">
    <source>
        <dbReference type="EMBL" id="NBN76709.1"/>
    </source>
</evidence>
<dbReference type="PROSITE" id="PS01039">
    <property type="entry name" value="SBP_BACTERIAL_3"/>
    <property type="match status" value="1"/>
</dbReference>
<name>A0A7X5J6I5_9HYPH</name>
<evidence type="ECO:0000256" key="4">
    <source>
        <dbReference type="RuleBase" id="RU003744"/>
    </source>
</evidence>
<sequence>MYRKVSAFLAATLLSVGLAAAQDTLRVGVEGNYPPFSKVSADGTLSGFDIDIAKAICAQMQVTCELVQQEWDGMIPALNARKFDMIVASMTITDKRKEVVDFSDPYYDVPSRFIAREGAFTGHAPEDIAGKTIIVLRNSPRADYLKLKYPDNPVLAVDKETAVYLELAAGRGDIAFGSSVVSGEAFLKQPEGKGFAQVGDTLFLTDSVDGGVGIAVRKGEEALKQKINAALATIMKDGSYGEMAGQYFDFNIMPRSARP</sequence>
<comment type="subcellular location">
    <subcellularLocation>
        <location evidence="1">Cell envelope</location>
    </subcellularLocation>
</comment>
<dbReference type="InterPro" id="IPR001638">
    <property type="entry name" value="Solute-binding_3/MltF_N"/>
</dbReference>
<feature type="chain" id="PRO_5031333822" evidence="5">
    <location>
        <begin position="22"/>
        <end position="259"/>
    </location>
</feature>
<keyword evidence="3 5" id="KW-0732">Signal</keyword>
<dbReference type="GO" id="GO:0030313">
    <property type="term" value="C:cell envelope"/>
    <property type="evidence" value="ECO:0007669"/>
    <property type="project" value="UniProtKB-SubCell"/>
</dbReference>
<dbReference type="Gene3D" id="3.40.190.10">
    <property type="entry name" value="Periplasmic binding protein-like II"/>
    <property type="match status" value="2"/>
</dbReference>
<gene>
    <name evidence="7" type="ORF">GWI72_00340</name>
</gene>
<evidence type="ECO:0000256" key="1">
    <source>
        <dbReference type="ARBA" id="ARBA00004196"/>
    </source>
</evidence>